<dbReference type="Proteomes" id="UP000265520">
    <property type="component" value="Unassembled WGS sequence"/>
</dbReference>
<name>A0A392VGP6_9FABA</name>
<dbReference type="AlphaFoldDB" id="A0A392VGP6"/>
<feature type="non-terminal residue" evidence="1">
    <location>
        <position position="1"/>
    </location>
</feature>
<organism evidence="1 2">
    <name type="scientific">Trifolium medium</name>
    <dbReference type="NCBI Taxonomy" id="97028"/>
    <lineage>
        <taxon>Eukaryota</taxon>
        <taxon>Viridiplantae</taxon>
        <taxon>Streptophyta</taxon>
        <taxon>Embryophyta</taxon>
        <taxon>Tracheophyta</taxon>
        <taxon>Spermatophyta</taxon>
        <taxon>Magnoliopsida</taxon>
        <taxon>eudicotyledons</taxon>
        <taxon>Gunneridae</taxon>
        <taxon>Pentapetalae</taxon>
        <taxon>rosids</taxon>
        <taxon>fabids</taxon>
        <taxon>Fabales</taxon>
        <taxon>Fabaceae</taxon>
        <taxon>Papilionoideae</taxon>
        <taxon>50 kb inversion clade</taxon>
        <taxon>NPAAA clade</taxon>
        <taxon>Hologalegina</taxon>
        <taxon>IRL clade</taxon>
        <taxon>Trifolieae</taxon>
        <taxon>Trifolium</taxon>
    </lineage>
</organism>
<comment type="caution">
    <text evidence="1">The sequence shown here is derived from an EMBL/GenBank/DDBJ whole genome shotgun (WGS) entry which is preliminary data.</text>
</comment>
<protein>
    <submittedName>
        <fullName evidence="1">Uncharacterized protein</fullName>
    </submittedName>
</protein>
<proteinExistence type="predicted"/>
<dbReference type="EMBL" id="LXQA011118633">
    <property type="protein sequence ID" value="MCI85560.1"/>
    <property type="molecule type" value="Genomic_DNA"/>
</dbReference>
<evidence type="ECO:0000313" key="2">
    <source>
        <dbReference type="Proteomes" id="UP000265520"/>
    </source>
</evidence>
<accession>A0A392VGP6</accession>
<keyword evidence="2" id="KW-1185">Reference proteome</keyword>
<reference evidence="1 2" key="1">
    <citation type="journal article" date="2018" name="Front. Plant Sci.">
        <title>Red Clover (Trifolium pratense) and Zigzag Clover (T. medium) - A Picture of Genomic Similarities and Differences.</title>
        <authorList>
            <person name="Dluhosova J."/>
            <person name="Istvanek J."/>
            <person name="Nedelnik J."/>
            <person name="Repkova J."/>
        </authorList>
    </citation>
    <scope>NUCLEOTIDE SEQUENCE [LARGE SCALE GENOMIC DNA]</scope>
    <source>
        <strain evidence="2">cv. 10/8</strain>
        <tissue evidence="1">Leaf</tissue>
    </source>
</reference>
<evidence type="ECO:0000313" key="1">
    <source>
        <dbReference type="EMBL" id="MCI85560.1"/>
    </source>
</evidence>
<sequence length="24" mass="2830">PTSHSKDLRSHFLLYSRFYCALTS</sequence>